<sequence>MPSSNPEKEVVPEIKKSNKKGKRKRTESNWIDNKRKVLVNSGQEYRSRDGSVRSKKVLGPVCPETCKLKCYEKFDLETRTKIFTDFWKLADHRKQWDYVNKFTSKVSKVRCTTETPSSRQHNVHYFLPLYTDSNSNTPERVRVCQRTFLGTLSITGRIVRTAHTKLSASGTTLPDNRGKQPNIPKINDKTMVHSVCDHVASLQDALARAKNINTNKVTLDKKLTIENMFSMYLDWDQLSNYSNKAQTCREYKHIVNKYMLIERY</sequence>
<organism evidence="2 3">
    <name type="scientific">Manduca sexta</name>
    <name type="common">Tobacco hawkmoth</name>
    <name type="synonym">Tobacco hornworm</name>
    <dbReference type="NCBI Taxonomy" id="7130"/>
    <lineage>
        <taxon>Eukaryota</taxon>
        <taxon>Metazoa</taxon>
        <taxon>Ecdysozoa</taxon>
        <taxon>Arthropoda</taxon>
        <taxon>Hexapoda</taxon>
        <taxon>Insecta</taxon>
        <taxon>Pterygota</taxon>
        <taxon>Neoptera</taxon>
        <taxon>Endopterygota</taxon>
        <taxon>Lepidoptera</taxon>
        <taxon>Glossata</taxon>
        <taxon>Ditrysia</taxon>
        <taxon>Bombycoidea</taxon>
        <taxon>Sphingidae</taxon>
        <taxon>Sphinginae</taxon>
        <taxon>Sphingini</taxon>
        <taxon>Manduca</taxon>
    </lineage>
</organism>
<dbReference type="PANTHER" id="PTHR10773">
    <property type="entry name" value="DNA-DIRECTED RNA POLYMERASES I, II, AND III SUBUNIT RPABC2"/>
    <property type="match status" value="1"/>
</dbReference>
<feature type="region of interest" description="Disordered" evidence="1">
    <location>
        <begin position="1"/>
        <end position="31"/>
    </location>
</feature>
<dbReference type="EMBL" id="JH668288">
    <property type="protein sequence ID" value="KAG6441732.1"/>
    <property type="molecule type" value="Genomic_DNA"/>
</dbReference>
<dbReference type="PANTHER" id="PTHR10773:SF19">
    <property type="match status" value="1"/>
</dbReference>
<dbReference type="AlphaFoldDB" id="A0A921YM88"/>
<name>A0A921YM88_MANSE</name>
<evidence type="ECO:0000313" key="3">
    <source>
        <dbReference type="Proteomes" id="UP000791440"/>
    </source>
</evidence>
<evidence type="ECO:0000256" key="1">
    <source>
        <dbReference type="SAM" id="MobiDB-lite"/>
    </source>
</evidence>
<reference evidence="2" key="1">
    <citation type="journal article" date="2016" name="Insect Biochem. Mol. Biol.">
        <title>Multifaceted biological insights from a draft genome sequence of the tobacco hornworm moth, Manduca sexta.</title>
        <authorList>
            <person name="Kanost M.R."/>
            <person name="Arrese E.L."/>
            <person name="Cao X."/>
            <person name="Chen Y.R."/>
            <person name="Chellapilla S."/>
            <person name="Goldsmith M.R."/>
            <person name="Grosse-Wilde E."/>
            <person name="Heckel D.G."/>
            <person name="Herndon N."/>
            <person name="Jiang H."/>
            <person name="Papanicolaou A."/>
            <person name="Qu J."/>
            <person name="Soulages J.L."/>
            <person name="Vogel H."/>
            <person name="Walters J."/>
            <person name="Waterhouse R.M."/>
            <person name="Ahn S.J."/>
            <person name="Almeida F.C."/>
            <person name="An C."/>
            <person name="Aqrawi P."/>
            <person name="Bretschneider A."/>
            <person name="Bryant W.B."/>
            <person name="Bucks S."/>
            <person name="Chao H."/>
            <person name="Chevignon G."/>
            <person name="Christen J.M."/>
            <person name="Clarke D.F."/>
            <person name="Dittmer N.T."/>
            <person name="Ferguson L.C.F."/>
            <person name="Garavelou S."/>
            <person name="Gordon K.H.J."/>
            <person name="Gunaratna R.T."/>
            <person name="Han Y."/>
            <person name="Hauser F."/>
            <person name="He Y."/>
            <person name="Heidel-Fischer H."/>
            <person name="Hirsh A."/>
            <person name="Hu Y."/>
            <person name="Jiang H."/>
            <person name="Kalra D."/>
            <person name="Klinner C."/>
            <person name="Konig C."/>
            <person name="Kovar C."/>
            <person name="Kroll A.R."/>
            <person name="Kuwar S.S."/>
            <person name="Lee S.L."/>
            <person name="Lehman R."/>
            <person name="Li K."/>
            <person name="Li Z."/>
            <person name="Liang H."/>
            <person name="Lovelace S."/>
            <person name="Lu Z."/>
            <person name="Mansfield J.H."/>
            <person name="McCulloch K.J."/>
            <person name="Mathew T."/>
            <person name="Morton B."/>
            <person name="Muzny D.M."/>
            <person name="Neunemann D."/>
            <person name="Ongeri F."/>
            <person name="Pauchet Y."/>
            <person name="Pu L.L."/>
            <person name="Pyrousis I."/>
            <person name="Rao X.J."/>
            <person name="Redding A."/>
            <person name="Roesel C."/>
            <person name="Sanchez-Gracia A."/>
            <person name="Schaack S."/>
            <person name="Shukla A."/>
            <person name="Tetreau G."/>
            <person name="Wang Y."/>
            <person name="Xiong G.H."/>
            <person name="Traut W."/>
            <person name="Walsh T.K."/>
            <person name="Worley K.C."/>
            <person name="Wu D."/>
            <person name="Wu W."/>
            <person name="Wu Y.Q."/>
            <person name="Zhang X."/>
            <person name="Zou Z."/>
            <person name="Zucker H."/>
            <person name="Briscoe A.D."/>
            <person name="Burmester T."/>
            <person name="Clem R.J."/>
            <person name="Feyereisen R."/>
            <person name="Grimmelikhuijzen C.J.P."/>
            <person name="Hamodrakas S.J."/>
            <person name="Hansson B.S."/>
            <person name="Huguet E."/>
            <person name="Jermiin L.S."/>
            <person name="Lan Q."/>
            <person name="Lehman H.K."/>
            <person name="Lorenzen M."/>
            <person name="Merzendorfer H."/>
            <person name="Michalopoulos I."/>
            <person name="Morton D.B."/>
            <person name="Muthukrishnan S."/>
            <person name="Oakeshott J.G."/>
            <person name="Palmer W."/>
            <person name="Park Y."/>
            <person name="Passarelli A.L."/>
            <person name="Rozas J."/>
            <person name="Schwartz L.M."/>
            <person name="Smith W."/>
            <person name="Southgate A."/>
            <person name="Vilcinskas A."/>
            <person name="Vogt R."/>
            <person name="Wang P."/>
            <person name="Werren J."/>
            <person name="Yu X.Q."/>
            <person name="Zhou J.J."/>
            <person name="Brown S.J."/>
            <person name="Scherer S.E."/>
            <person name="Richards S."/>
            <person name="Blissard G.W."/>
        </authorList>
    </citation>
    <scope>NUCLEOTIDE SEQUENCE</scope>
</reference>
<evidence type="ECO:0000313" key="2">
    <source>
        <dbReference type="EMBL" id="KAG6441732.1"/>
    </source>
</evidence>
<protein>
    <submittedName>
        <fullName evidence="2">Uncharacterized protein</fullName>
    </submittedName>
</protein>
<comment type="caution">
    <text evidence="2">The sequence shown here is derived from an EMBL/GenBank/DDBJ whole genome shotgun (WGS) entry which is preliminary data.</text>
</comment>
<dbReference type="Proteomes" id="UP000791440">
    <property type="component" value="Unassembled WGS sequence"/>
</dbReference>
<proteinExistence type="predicted"/>
<feature type="compositionally biased region" description="Basic and acidic residues" evidence="1">
    <location>
        <begin position="1"/>
        <end position="16"/>
    </location>
</feature>
<keyword evidence="3" id="KW-1185">Reference proteome</keyword>
<reference evidence="2" key="2">
    <citation type="submission" date="2020-12" db="EMBL/GenBank/DDBJ databases">
        <authorList>
            <person name="Kanost M."/>
        </authorList>
    </citation>
    <scope>NUCLEOTIDE SEQUENCE</scope>
</reference>
<gene>
    <name evidence="2" type="ORF">O3G_MSEX001929</name>
</gene>
<accession>A0A921YM88</accession>